<organism evidence="1 2">
    <name type="scientific">Calothrix parasitica NIES-267</name>
    <dbReference type="NCBI Taxonomy" id="1973488"/>
    <lineage>
        <taxon>Bacteria</taxon>
        <taxon>Bacillati</taxon>
        <taxon>Cyanobacteriota</taxon>
        <taxon>Cyanophyceae</taxon>
        <taxon>Nostocales</taxon>
        <taxon>Calotrichaceae</taxon>
        <taxon>Calothrix</taxon>
    </lineage>
</organism>
<dbReference type="AlphaFoldDB" id="A0A1Z4M0N0"/>
<proteinExistence type="predicted"/>
<evidence type="ECO:0000313" key="2">
    <source>
        <dbReference type="Proteomes" id="UP000218418"/>
    </source>
</evidence>
<evidence type="ECO:0008006" key="3">
    <source>
        <dbReference type="Google" id="ProtNLM"/>
    </source>
</evidence>
<name>A0A1Z4M0N0_9CYAN</name>
<sequence>MTTIFHITLRQDWEKATSQGTYRADSLETEGFIHCSTSTQLVRTANKFFKNQTDLLLLFIDSDKVKAEIRYDFVTENETFPHIYGALNLDAVFKVINFEADKNGLFKLPPEVQLE</sequence>
<dbReference type="EMBL" id="AP018227">
    <property type="protein sequence ID" value="BAY87007.1"/>
    <property type="molecule type" value="Genomic_DNA"/>
</dbReference>
<dbReference type="Gene3D" id="3.20.170.20">
    <property type="entry name" value="Protein of unknown function DUF952"/>
    <property type="match status" value="1"/>
</dbReference>
<gene>
    <name evidence="1" type="ORF">NIES267_65180</name>
</gene>
<dbReference type="OrthoDB" id="5638018at2"/>
<dbReference type="InterPro" id="IPR009297">
    <property type="entry name" value="DUF952"/>
</dbReference>
<keyword evidence="2" id="KW-1185">Reference proteome</keyword>
<dbReference type="PANTHER" id="PTHR34129:SF1">
    <property type="entry name" value="DUF952 DOMAIN-CONTAINING PROTEIN"/>
    <property type="match status" value="1"/>
</dbReference>
<dbReference type="Proteomes" id="UP000218418">
    <property type="component" value="Chromosome"/>
</dbReference>
<dbReference type="Pfam" id="PF06108">
    <property type="entry name" value="DUF952"/>
    <property type="match status" value="1"/>
</dbReference>
<accession>A0A1Z4M0N0</accession>
<protein>
    <recommendedName>
        <fullName evidence="3">DUF952 domain-containing protein</fullName>
    </recommendedName>
</protein>
<reference evidence="1 2" key="1">
    <citation type="submission" date="2017-06" db="EMBL/GenBank/DDBJ databases">
        <title>Genome sequencing of cyanobaciteial culture collection at National Institute for Environmental Studies (NIES).</title>
        <authorList>
            <person name="Hirose Y."/>
            <person name="Shimura Y."/>
            <person name="Fujisawa T."/>
            <person name="Nakamura Y."/>
            <person name="Kawachi M."/>
        </authorList>
    </citation>
    <scope>NUCLEOTIDE SEQUENCE [LARGE SCALE GENOMIC DNA]</scope>
    <source>
        <strain evidence="1 2">NIES-267</strain>
    </source>
</reference>
<dbReference type="SUPFAM" id="SSF56399">
    <property type="entry name" value="ADP-ribosylation"/>
    <property type="match status" value="1"/>
</dbReference>
<dbReference type="PANTHER" id="PTHR34129">
    <property type="entry name" value="BLR1139 PROTEIN"/>
    <property type="match status" value="1"/>
</dbReference>
<evidence type="ECO:0000313" key="1">
    <source>
        <dbReference type="EMBL" id="BAY87007.1"/>
    </source>
</evidence>